<dbReference type="SFLD" id="SFLDG01135">
    <property type="entry name" value="C1.5.6:_HAD__Beta-PGM__Phospha"/>
    <property type="match status" value="1"/>
</dbReference>
<sequence>MYIEEIKEYLKKHGFKAFTPKAVLFDMDGVIYDSMPNHAVSWHKAMAEYGLDMPLTGAYQYEGMRGVETIKLLTGQQRGKMVSDEEAKVMYAEKSRIYAECPEASKMPGIYELMCKIKNMGMKIVVVTGSGQKTLLDRLQNDFRGLVTPELMVTAKDVEHGKPNPEPYIAGMKKAGIQPWEGIVVENAPLGVRAGVAARLFTIAVNTGPLPDSMLTDEGANLLFHRMTDLEREWEVCHFSL</sequence>
<dbReference type="InterPro" id="IPR051806">
    <property type="entry name" value="HAD-like_SPP"/>
</dbReference>
<dbReference type="InterPro" id="IPR041492">
    <property type="entry name" value="HAD_2"/>
</dbReference>
<gene>
    <name evidence="1" type="ORF">HPS54_07805</name>
</gene>
<protein>
    <submittedName>
        <fullName evidence="1">HAD hydrolase-like protein</fullName>
    </submittedName>
</protein>
<dbReference type="Gene3D" id="1.10.150.240">
    <property type="entry name" value="Putative phosphatase, domain 2"/>
    <property type="match status" value="1"/>
</dbReference>
<proteinExistence type="predicted"/>
<dbReference type="SFLD" id="SFLDS00003">
    <property type="entry name" value="Haloacid_Dehalogenase"/>
    <property type="match status" value="1"/>
</dbReference>
<name>A0ABX2B4L3_9BACT</name>
<dbReference type="InterPro" id="IPR036412">
    <property type="entry name" value="HAD-like_sf"/>
</dbReference>
<evidence type="ECO:0000313" key="1">
    <source>
        <dbReference type="EMBL" id="NPE25413.1"/>
    </source>
</evidence>
<evidence type="ECO:0000313" key="2">
    <source>
        <dbReference type="Proteomes" id="UP000820977"/>
    </source>
</evidence>
<dbReference type="Pfam" id="PF13419">
    <property type="entry name" value="HAD_2"/>
    <property type="match status" value="1"/>
</dbReference>
<dbReference type="EMBL" id="JABKKJ010000011">
    <property type="protein sequence ID" value="NPE25413.1"/>
    <property type="molecule type" value="Genomic_DNA"/>
</dbReference>
<comment type="caution">
    <text evidence="1">The sequence shown here is derived from an EMBL/GenBank/DDBJ whole genome shotgun (WGS) entry which is preliminary data.</text>
</comment>
<dbReference type="InterPro" id="IPR023214">
    <property type="entry name" value="HAD_sf"/>
</dbReference>
<dbReference type="Gene3D" id="3.40.50.1000">
    <property type="entry name" value="HAD superfamily/HAD-like"/>
    <property type="match status" value="1"/>
</dbReference>
<dbReference type="Proteomes" id="UP000820977">
    <property type="component" value="Unassembled WGS sequence"/>
</dbReference>
<dbReference type="SFLD" id="SFLDG01129">
    <property type="entry name" value="C1.5:_HAD__Beta-PGM__Phosphata"/>
    <property type="match status" value="1"/>
</dbReference>
<keyword evidence="2" id="KW-1185">Reference proteome</keyword>
<dbReference type="SUPFAM" id="SSF56784">
    <property type="entry name" value="HAD-like"/>
    <property type="match status" value="1"/>
</dbReference>
<reference evidence="1 2" key="1">
    <citation type="submission" date="2020-05" db="EMBL/GenBank/DDBJ databases">
        <title>Distinct polysaccharide utilization as determinants for interspecies competition between intestinal Prevotella spp.</title>
        <authorList>
            <person name="Galvez E.J.C."/>
            <person name="Iljazovic A."/>
            <person name="Strowig T."/>
        </authorList>
    </citation>
    <scope>NUCLEOTIDE SEQUENCE [LARGE SCALE GENOMIC DNA]</scope>
    <source>
        <strain evidence="1 2">PCHR</strain>
    </source>
</reference>
<accession>A0ABX2B4L3</accession>
<organism evidence="1 2">
    <name type="scientific">Xylanibacter caecicola</name>
    <dbReference type="NCBI Taxonomy" id="2736294"/>
    <lineage>
        <taxon>Bacteria</taxon>
        <taxon>Pseudomonadati</taxon>
        <taxon>Bacteroidota</taxon>
        <taxon>Bacteroidia</taxon>
        <taxon>Bacteroidales</taxon>
        <taxon>Prevotellaceae</taxon>
        <taxon>Xylanibacter</taxon>
    </lineage>
</organism>
<dbReference type="InterPro" id="IPR023198">
    <property type="entry name" value="PGP-like_dom2"/>
</dbReference>
<dbReference type="RefSeq" id="WP_172344879.1">
    <property type="nucleotide sequence ID" value="NZ_CASYYZ010000057.1"/>
</dbReference>
<dbReference type="PANTHER" id="PTHR43481:SF4">
    <property type="entry name" value="GLYCEROL-1-PHOSPHATE PHOSPHOHYDROLASE 1-RELATED"/>
    <property type="match status" value="1"/>
</dbReference>
<dbReference type="PANTHER" id="PTHR43481">
    <property type="entry name" value="FRUCTOSE-1-PHOSPHATE PHOSPHATASE"/>
    <property type="match status" value="1"/>
</dbReference>